<dbReference type="Pfam" id="PF00132">
    <property type="entry name" value="Hexapep"/>
    <property type="match status" value="1"/>
</dbReference>
<dbReference type="PANTHER" id="PTHR43300:SF7">
    <property type="entry name" value="UDP-N-ACETYLBACILLOSAMINE N-ACETYLTRANSFERASE"/>
    <property type="match status" value="1"/>
</dbReference>
<dbReference type="PANTHER" id="PTHR43300">
    <property type="entry name" value="ACETYLTRANSFERASE"/>
    <property type="match status" value="1"/>
</dbReference>
<dbReference type="CDD" id="cd03360">
    <property type="entry name" value="LbH_AT_putative"/>
    <property type="match status" value="1"/>
</dbReference>
<reference evidence="5 6" key="1">
    <citation type="submission" date="2018-08" db="EMBL/GenBank/DDBJ databases">
        <title>A genome reference for cultivated species of the human gut microbiota.</title>
        <authorList>
            <person name="Zou Y."/>
            <person name="Xue W."/>
            <person name="Luo G."/>
        </authorList>
    </citation>
    <scope>NUCLEOTIDE SEQUENCE [LARGE SCALE GENOMIC DNA]</scope>
    <source>
        <strain evidence="5 6">AM25-1</strain>
    </source>
</reference>
<name>A0A414PP77_FUSMR</name>
<dbReference type="InterPro" id="IPR011004">
    <property type="entry name" value="Trimer_LpxA-like_sf"/>
</dbReference>
<feature type="binding site" evidence="3">
    <location>
        <position position="66"/>
    </location>
    <ligand>
        <name>substrate</name>
    </ligand>
</feature>
<dbReference type="InterPro" id="IPR020019">
    <property type="entry name" value="AcTrfase_PglD-like"/>
</dbReference>
<keyword evidence="1" id="KW-0808">Transferase</keyword>
<comment type="caution">
    <text evidence="5">The sequence shown here is derived from an EMBL/GenBank/DDBJ whole genome shotgun (WGS) entry which is preliminary data.</text>
</comment>
<accession>A0A414PP77</accession>
<evidence type="ECO:0000313" key="5">
    <source>
        <dbReference type="EMBL" id="RHF70338.1"/>
    </source>
</evidence>
<dbReference type="Proteomes" id="UP000284676">
    <property type="component" value="Unassembled WGS sequence"/>
</dbReference>
<sequence length="209" mass="23169">MKKKLILIGAGGFAKSVIDSIDEKKYSIEGFIDNIKSGSHLGYKIFANNLDELENKEDYCYFISIGDNEKRTYWYKEVIKRNLDIINVIDKTAILSENITFGRGIFVGKLAIINNDARIGENVVINTKALIEHGCRIENNVNVSTNTVLNGDVIVKENCFIGSSSVVNGQITIEKNSIIGSGTVVIRDVEKNVVMAGIPAKVIRRIENE</sequence>
<dbReference type="RefSeq" id="WP_118234630.1">
    <property type="nucleotide sequence ID" value="NZ_QRHL01000027.1"/>
</dbReference>
<evidence type="ECO:0000256" key="1">
    <source>
        <dbReference type="ARBA" id="ARBA00022679"/>
    </source>
</evidence>
<dbReference type="Pfam" id="PF17836">
    <property type="entry name" value="PglD_N"/>
    <property type="match status" value="1"/>
</dbReference>
<evidence type="ECO:0000259" key="4">
    <source>
        <dbReference type="Pfam" id="PF17836"/>
    </source>
</evidence>
<dbReference type="InterPro" id="IPR018357">
    <property type="entry name" value="Hexapep_transf_CS"/>
</dbReference>
<dbReference type="NCBIfam" id="TIGR03570">
    <property type="entry name" value="NeuD_NnaD"/>
    <property type="match status" value="1"/>
</dbReference>
<feature type="domain" description="PglD N-terminal" evidence="4">
    <location>
        <begin position="4"/>
        <end position="77"/>
    </location>
</feature>
<dbReference type="GO" id="GO:0016740">
    <property type="term" value="F:transferase activity"/>
    <property type="evidence" value="ECO:0007669"/>
    <property type="project" value="UniProtKB-KW"/>
</dbReference>
<dbReference type="InterPro" id="IPR050179">
    <property type="entry name" value="Trans_hexapeptide_repeat"/>
</dbReference>
<protein>
    <submittedName>
        <fullName evidence="5">Shikimate dehydrogenase</fullName>
    </submittedName>
</protein>
<evidence type="ECO:0000313" key="6">
    <source>
        <dbReference type="Proteomes" id="UP000284676"/>
    </source>
</evidence>
<gene>
    <name evidence="5" type="ORF">DW663_10915</name>
</gene>
<proteinExistence type="predicted"/>
<dbReference type="SUPFAM" id="SSF51161">
    <property type="entry name" value="Trimeric LpxA-like enzymes"/>
    <property type="match status" value="1"/>
</dbReference>
<dbReference type="InterPro" id="IPR041561">
    <property type="entry name" value="PglD_N"/>
</dbReference>
<keyword evidence="2" id="KW-0677">Repeat</keyword>
<organism evidence="5 6">
    <name type="scientific">Fusobacterium mortiferum</name>
    <dbReference type="NCBI Taxonomy" id="850"/>
    <lineage>
        <taxon>Bacteria</taxon>
        <taxon>Fusobacteriati</taxon>
        <taxon>Fusobacteriota</taxon>
        <taxon>Fusobacteriia</taxon>
        <taxon>Fusobacteriales</taxon>
        <taxon>Fusobacteriaceae</taxon>
        <taxon>Fusobacterium</taxon>
    </lineage>
</organism>
<dbReference type="PROSITE" id="PS00101">
    <property type="entry name" value="HEXAPEP_TRANSFERASES"/>
    <property type="match status" value="1"/>
</dbReference>
<dbReference type="Gene3D" id="2.160.10.10">
    <property type="entry name" value="Hexapeptide repeat proteins"/>
    <property type="match status" value="1"/>
</dbReference>
<evidence type="ECO:0000256" key="3">
    <source>
        <dbReference type="PIRSR" id="PIRSR620019-2"/>
    </source>
</evidence>
<dbReference type="Gene3D" id="3.40.50.20">
    <property type="match status" value="1"/>
</dbReference>
<dbReference type="InterPro" id="IPR001451">
    <property type="entry name" value="Hexapep"/>
</dbReference>
<dbReference type="AlphaFoldDB" id="A0A414PP77"/>
<dbReference type="EMBL" id="QRHL01000027">
    <property type="protein sequence ID" value="RHF70338.1"/>
    <property type="molecule type" value="Genomic_DNA"/>
</dbReference>
<evidence type="ECO:0000256" key="2">
    <source>
        <dbReference type="ARBA" id="ARBA00022737"/>
    </source>
</evidence>